<keyword evidence="3" id="KW-1185">Reference proteome</keyword>
<feature type="compositionally biased region" description="Basic and acidic residues" evidence="1">
    <location>
        <begin position="230"/>
        <end position="242"/>
    </location>
</feature>
<gene>
    <name evidence="2" type="ORF">N825_20635</name>
</gene>
<feature type="compositionally biased region" description="Low complexity" evidence="1">
    <location>
        <begin position="506"/>
        <end position="518"/>
    </location>
</feature>
<feature type="compositionally biased region" description="Pro residues" evidence="1">
    <location>
        <begin position="483"/>
        <end position="505"/>
    </location>
</feature>
<dbReference type="Gene3D" id="1.25.40.10">
    <property type="entry name" value="Tetratricopeptide repeat domain"/>
    <property type="match status" value="1"/>
</dbReference>
<proteinExistence type="predicted"/>
<reference evidence="2 3" key="1">
    <citation type="submission" date="2013-08" db="EMBL/GenBank/DDBJ databases">
        <title>The genome sequence of Skermanella stibiiresistens.</title>
        <authorList>
            <person name="Zhu W."/>
            <person name="Wang G."/>
        </authorList>
    </citation>
    <scope>NUCLEOTIDE SEQUENCE [LARGE SCALE GENOMIC DNA]</scope>
    <source>
        <strain evidence="2 3">SB22</strain>
    </source>
</reference>
<dbReference type="PATRIC" id="fig|1385369.3.peg.5666"/>
<feature type="compositionally biased region" description="Acidic residues" evidence="1">
    <location>
        <begin position="427"/>
        <end position="441"/>
    </location>
</feature>
<dbReference type="STRING" id="1385369.N825_20635"/>
<protein>
    <submittedName>
        <fullName evidence="2">Uncharacterized protein</fullName>
    </submittedName>
</protein>
<feature type="region of interest" description="Disordered" evidence="1">
    <location>
        <begin position="219"/>
        <end position="245"/>
    </location>
</feature>
<dbReference type="InterPro" id="IPR011990">
    <property type="entry name" value="TPR-like_helical_dom_sf"/>
</dbReference>
<dbReference type="EMBL" id="AVFL01000028">
    <property type="protein sequence ID" value="EWY37303.1"/>
    <property type="molecule type" value="Genomic_DNA"/>
</dbReference>
<organism evidence="2 3">
    <name type="scientific">Skermanella stibiiresistens SB22</name>
    <dbReference type="NCBI Taxonomy" id="1385369"/>
    <lineage>
        <taxon>Bacteria</taxon>
        <taxon>Pseudomonadati</taxon>
        <taxon>Pseudomonadota</taxon>
        <taxon>Alphaproteobacteria</taxon>
        <taxon>Rhodospirillales</taxon>
        <taxon>Azospirillaceae</taxon>
        <taxon>Skermanella</taxon>
    </lineage>
</organism>
<sequence length="647" mass="66651">MALLAGPADTSPSPLIPILAERLKTQAIVCAALPDGGMPPTTAAARALTDLGAMAVAGVPARELEKAVEGFSQKYARRGVTRALLVVDGSPGRGREIDGVSLERLVLLTQRGPISLLLVGQTKGLAALIRSAPGSVRQAITTYETLAGPAHARPPARRHRDAGADLTTSYPMFQPVRPDPVARPPMITGGRKRSMIEILSDLEERPATAKRAEPLDGGRLVLDQPVGDRPVGDRPVRDRLVGDPDDEFALPDWPLPAQPGISARRHALSWAGVGGIALAVAATAFMTLEPRHDAPVLHVADKTGTIMASAIVAPPEPAPEPVTIAAESPEPGGATRTLVIEDDAPEAPPPPEAAPLEPEPAANSATPEIARPDALVPDVAAPDVATPDAIVPELGPSAVEPPETDMAEPPAPEFQAREPEPAVPELAEPEPAEPELVEPELAEPALPEPSPLEALPPEPAPPESVAEPEPMPEAAPETAVEPSPDPPPEAVAEPTPTPTPEPETIPTPTTDPGTSPTVTPLPEPAPAPAAALEPPPPPPEPPPPAPPPAPVEAPVPTIAEGLLLDRGDRFLAIGDIASARLLFESAAAQGSARGALALGRTLDPGYLRSVGARGVTGDPDRAATWYRKAAALGEPSAAGLLEALGQR</sequence>
<name>W9H0M6_9PROT</name>
<feature type="compositionally biased region" description="Low complexity" evidence="1">
    <location>
        <begin position="372"/>
        <end position="392"/>
    </location>
</feature>
<feature type="region of interest" description="Disordered" evidence="1">
    <location>
        <begin position="314"/>
        <end position="554"/>
    </location>
</feature>
<comment type="caution">
    <text evidence="2">The sequence shown here is derived from an EMBL/GenBank/DDBJ whole genome shotgun (WGS) entry which is preliminary data.</text>
</comment>
<feature type="region of interest" description="Disordered" evidence="1">
    <location>
        <begin position="168"/>
        <end position="188"/>
    </location>
</feature>
<feature type="compositionally biased region" description="Low complexity" evidence="1">
    <location>
        <begin position="463"/>
        <end position="482"/>
    </location>
</feature>
<feature type="compositionally biased region" description="Pro residues" evidence="1">
    <location>
        <begin position="519"/>
        <end position="553"/>
    </location>
</feature>
<evidence type="ECO:0000313" key="2">
    <source>
        <dbReference type="EMBL" id="EWY37303.1"/>
    </source>
</evidence>
<dbReference type="SUPFAM" id="SSF81901">
    <property type="entry name" value="HCP-like"/>
    <property type="match status" value="1"/>
</dbReference>
<evidence type="ECO:0000256" key="1">
    <source>
        <dbReference type="SAM" id="MobiDB-lite"/>
    </source>
</evidence>
<accession>W9H0M6</accession>
<dbReference type="Proteomes" id="UP000019486">
    <property type="component" value="Unassembled WGS sequence"/>
</dbReference>
<dbReference type="AlphaFoldDB" id="W9H0M6"/>
<evidence type="ECO:0000313" key="3">
    <source>
        <dbReference type="Proteomes" id="UP000019486"/>
    </source>
</evidence>
<feature type="compositionally biased region" description="Pro residues" evidence="1">
    <location>
        <begin position="446"/>
        <end position="462"/>
    </location>
</feature>